<dbReference type="GeneID" id="63744210"/>
<dbReference type="Pfam" id="PF00172">
    <property type="entry name" value="Zn_clus"/>
    <property type="match status" value="1"/>
</dbReference>
<dbReference type="STRING" id="1073089.A0A1L9RI23"/>
<keyword evidence="6" id="KW-0539">Nucleus</keyword>
<dbReference type="SMART" id="SM00906">
    <property type="entry name" value="Fungal_trans"/>
    <property type="match status" value="1"/>
</dbReference>
<dbReference type="CDD" id="cd12148">
    <property type="entry name" value="fungal_TF_MHR"/>
    <property type="match status" value="1"/>
</dbReference>
<comment type="subcellular location">
    <subcellularLocation>
        <location evidence="1">Nucleus</location>
    </subcellularLocation>
</comment>
<dbReference type="GO" id="GO:0008270">
    <property type="term" value="F:zinc ion binding"/>
    <property type="evidence" value="ECO:0007669"/>
    <property type="project" value="InterPro"/>
</dbReference>
<dbReference type="SMART" id="SM00066">
    <property type="entry name" value="GAL4"/>
    <property type="match status" value="1"/>
</dbReference>
<dbReference type="RefSeq" id="XP_040688247.1">
    <property type="nucleotide sequence ID" value="XM_040828362.1"/>
</dbReference>
<evidence type="ECO:0000256" key="3">
    <source>
        <dbReference type="ARBA" id="ARBA00023015"/>
    </source>
</evidence>
<dbReference type="VEuPathDB" id="FungiDB:ASPWEDRAFT_112834"/>
<dbReference type="InterPro" id="IPR050613">
    <property type="entry name" value="Sec_Metabolite_Reg"/>
</dbReference>
<evidence type="ECO:0000256" key="1">
    <source>
        <dbReference type="ARBA" id="ARBA00004123"/>
    </source>
</evidence>
<dbReference type="InterPro" id="IPR001138">
    <property type="entry name" value="Zn2Cys6_DnaBD"/>
</dbReference>
<dbReference type="InterPro" id="IPR007219">
    <property type="entry name" value="XnlR_reg_dom"/>
</dbReference>
<feature type="domain" description="Zn(2)-C6 fungal-type" evidence="8">
    <location>
        <begin position="6"/>
        <end position="33"/>
    </location>
</feature>
<dbReference type="Gene3D" id="4.10.240.10">
    <property type="entry name" value="Zn(2)-C6 fungal-type DNA-binding domain"/>
    <property type="match status" value="1"/>
</dbReference>
<feature type="region of interest" description="Disordered" evidence="7">
    <location>
        <begin position="70"/>
        <end position="115"/>
    </location>
</feature>
<keyword evidence="4" id="KW-0238">DNA-binding</keyword>
<dbReference type="GO" id="GO:0006351">
    <property type="term" value="P:DNA-templated transcription"/>
    <property type="evidence" value="ECO:0007669"/>
    <property type="project" value="InterPro"/>
</dbReference>
<dbReference type="PANTHER" id="PTHR31001:SF45">
    <property type="entry name" value="ZN(II)2CYS6 TRANSCRIPTION FACTOR (EUROFUNG)"/>
    <property type="match status" value="1"/>
</dbReference>
<name>A0A1L9RI23_ASPWE</name>
<evidence type="ECO:0000256" key="6">
    <source>
        <dbReference type="ARBA" id="ARBA00023242"/>
    </source>
</evidence>
<sequence length="644" mass="73606">MSRMFACVLCQRRKVRCDRNVPCANCLRSQAQCIPSDQLPRRRKRRFPERQLLERLHEYERLLRQNNVKFDPLHGDSAGDHNIPSQASDRILQSEPPSDREPGRSSSPVVKSATAHEAKDVWHAINQAPDNGGSMPDYMDENLVKKAWDQAYGNIDPIFGISQAAVDLSFLQPEPAQIFRLWQIYLDNVDPLLKVTHTHTTQNQIVEAVSNLSNVDPGVEALMFSIYCVAMLSLASEECEVLLGSPKQALLAKFQSACQQALVNCGFLRSDNRNCLVAFFFYLISVRPFMDPRSLSSMLGIAVRMAQRMGIHSESECSKHPPFEAEMRRRLWWSLVLFDSRIGEMAADHRSTILTPLWDTKIPWNVNDIDLRPDIKVLPTVQAPLTETLFVVVRSEVADFVRHAAFHLDFTNPVLKALVTQSQQTPRDEHRELTALERMIEGKYFMFTDPENPLHFMATWMVRGYLAKFLLMEHHSRYSTTCPTDDQRDSGVRLAMRRLESDTKVMFSPLTRRYGWLLDFHLPFPAYVHILQDLKRRPFCKHAERAWEVVTDNFTVRSMALRMAPGPIFESFTKLVLQAWGACEAHSIQREKSLTPPRIVPIVRSWLAENAANVDPDQPSHAFHNDISFGGVSVDFAQQGLPGW</sequence>
<dbReference type="OrthoDB" id="2269373at2759"/>
<dbReference type="Proteomes" id="UP000184383">
    <property type="component" value="Unassembled WGS sequence"/>
</dbReference>
<dbReference type="PROSITE" id="PS50048">
    <property type="entry name" value="ZN2_CY6_FUNGAL_2"/>
    <property type="match status" value="1"/>
</dbReference>
<evidence type="ECO:0000256" key="2">
    <source>
        <dbReference type="ARBA" id="ARBA00022723"/>
    </source>
</evidence>
<keyword evidence="2" id="KW-0479">Metal-binding</keyword>
<evidence type="ECO:0000313" key="10">
    <source>
        <dbReference type="Proteomes" id="UP000184383"/>
    </source>
</evidence>
<protein>
    <recommendedName>
        <fullName evidence="8">Zn(2)-C6 fungal-type domain-containing protein</fullName>
    </recommendedName>
</protein>
<reference evidence="10" key="1">
    <citation type="journal article" date="2017" name="Genome Biol.">
        <title>Comparative genomics reveals high biological diversity and specific adaptations in the industrially and medically important fungal genus Aspergillus.</title>
        <authorList>
            <person name="de Vries R.P."/>
            <person name="Riley R."/>
            <person name="Wiebenga A."/>
            <person name="Aguilar-Osorio G."/>
            <person name="Amillis S."/>
            <person name="Uchima C.A."/>
            <person name="Anderluh G."/>
            <person name="Asadollahi M."/>
            <person name="Askin M."/>
            <person name="Barry K."/>
            <person name="Battaglia E."/>
            <person name="Bayram O."/>
            <person name="Benocci T."/>
            <person name="Braus-Stromeyer S.A."/>
            <person name="Caldana C."/>
            <person name="Canovas D."/>
            <person name="Cerqueira G.C."/>
            <person name="Chen F."/>
            <person name="Chen W."/>
            <person name="Choi C."/>
            <person name="Clum A."/>
            <person name="Dos Santos R.A."/>
            <person name="Damasio A.R."/>
            <person name="Diallinas G."/>
            <person name="Emri T."/>
            <person name="Fekete E."/>
            <person name="Flipphi M."/>
            <person name="Freyberg S."/>
            <person name="Gallo A."/>
            <person name="Gournas C."/>
            <person name="Habgood R."/>
            <person name="Hainaut M."/>
            <person name="Harispe M.L."/>
            <person name="Henrissat B."/>
            <person name="Hilden K.S."/>
            <person name="Hope R."/>
            <person name="Hossain A."/>
            <person name="Karabika E."/>
            <person name="Karaffa L."/>
            <person name="Karanyi Z."/>
            <person name="Krasevec N."/>
            <person name="Kuo A."/>
            <person name="Kusch H."/>
            <person name="LaButti K."/>
            <person name="Lagendijk E.L."/>
            <person name="Lapidus A."/>
            <person name="Levasseur A."/>
            <person name="Lindquist E."/>
            <person name="Lipzen A."/>
            <person name="Logrieco A.F."/>
            <person name="MacCabe A."/>
            <person name="Maekelae M.R."/>
            <person name="Malavazi I."/>
            <person name="Melin P."/>
            <person name="Meyer V."/>
            <person name="Mielnichuk N."/>
            <person name="Miskei M."/>
            <person name="Molnar A.P."/>
            <person name="Mule G."/>
            <person name="Ngan C.Y."/>
            <person name="Orejas M."/>
            <person name="Orosz E."/>
            <person name="Ouedraogo J.P."/>
            <person name="Overkamp K.M."/>
            <person name="Park H.-S."/>
            <person name="Perrone G."/>
            <person name="Piumi F."/>
            <person name="Punt P.J."/>
            <person name="Ram A.F."/>
            <person name="Ramon A."/>
            <person name="Rauscher S."/>
            <person name="Record E."/>
            <person name="Riano-Pachon D.M."/>
            <person name="Robert V."/>
            <person name="Roehrig J."/>
            <person name="Ruller R."/>
            <person name="Salamov A."/>
            <person name="Salih N.S."/>
            <person name="Samson R.A."/>
            <person name="Sandor E."/>
            <person name="Sanguinetti M."/>
            <person name="Schuetze T."/>
            <person name="Sepcic K."/>
            <person name="Shelest E."/>
            <person name="Sherlock G."/>
            <person name="Sophianopoulou V."/>
            <person name="Squina F.M."/>
            <person name="Sun H."/>
            <person name="Susca A."/>
            <person name="Todd R.B."/>
            <person name="Tsang A."/>
            <person name="Unkles S.E."/>
            <person name="van de Wiele N."/>
            <person name="van Rossen-Uffink D."/>
            <person name="Oliveira J.V."/>
            <person name="Vesth T.C."/>
            <person name="Visser J."/>
            <person name="Yu J.-H."/>
            <person name="Zhou M."/>
            <person name="Andersen M.R."/>
            <person name="Archer D.B."/>
            <person name="Baker S.E."/>
            <person name="Benoit I."/>
            <person name="Brakhage A.A."/>
            <person name="Braus G.H."/>
            <person name="Fischer R."/>
            <person name="Frisvad J.C."/>
            <person name="Goldman G.H."/>
            <person name="Houbraken J."/>
            <person name="Oakley B."/>
            <person name="Pocsi I."/>
            <person name="Scazzocchio C."/>
            <person name="Seiboth B."/>
            <person name="vanKuyk P.A."/>
            <person name="Wortman J."/>
            <person name="Dyer P.S."/>
            <person name="Grigoriev I.V."/>
        </authorList>
    </citation>
    <scope>NUCLEOTIDE SEQUENCE [LARGE SCALE GENOMIC DNA]</scope>
    <source>
        <strain evidence="10">DTO 134E9</strain>
    </source>
</reference>
<dbReference type="AlphaFoldDB" id="A0A1L9RI23"/>
<evidence type="ECO:0000256" key="7">
    <source>
        <dbReference type="SAM" id="MobiDB-lite"/>
    </source>
</evidence>
<evidence type="ECO:0000256" key="5">
    <source>
        <dbReference type="ARBA" id="ARBA00023163"/>
    </source>
</evidence>
<organism evidence="9 10">
    <name type="scientific">Aspergillus wentii DTO 134E9</name>
    <dbReference type="NCBI Taxonomy" id="1073089"/>
    <lineage>
        <taxon>Eukaryota</taxon>
        <taxon>Fungi</taxon>
        <taxon>Dikarya</taxon>
        <taxon>Ascomycota</taxon>
        <taxon>Pezizomycotina</taxon>
        <taxon>Eurotiomycetes</taxon>
        <taxon>Eurotiomycetidae</taxon>
        <taxon>Eurotiales</taxon>
        <taxon>Aspergillaceae</taxon>
        <taxon>Aspergillus</taxon>
        <taxon>Aspergillus subgen. Cremei</taxon>
    </lineage>
</organism>
<keyword evidence="10" id="KW-1185">Reference proteome</keyword>
<keyword evidence="5" id="KW-0804">Transcription</keyword>
<dbReference type="PANTHER" id="PTHR31001">
    <property type="entry name" value="UNCHARACTERIZED TRANSCRIPTIONAL REGULATORY PROTEIN"/>
    <property type="match status" value="1"/>
</dbReference>
<evidence type="ECO:0000259" key="8">
    <source>
        <dbReference type="PROSITE" id="PS50048"/>
    </source>
</evidence>
<keyword evidence="3" id="KW-0805">Transcription regulation</keyword>
<proteinExistence type="predicted"/>
<dbReference type="Pfam" id="PF04082">
    <property type="entry name" value="Fungal_trans"/>
    <property type="match status" value="1"/>
</dbReference>
<dbReference type="GO" id="GO:0000981">
    <property type="term" value="F:DNA-binding transcription factor activity, RNA polymerase II-specific"/>
    <property type="evidence" value="ECO:0007669"/>
    <property type="project" value="InterPro"/>
</dbReference>
<dbReference type="CDD" id="cd00067">
    <property type="entry name" value="GAL4"/>
    <property type="match status" value="1"/>
</dbReference>
<dbReference type="EMBL" id="KV878213">
    <property type="protein sequence ID" value="OJJ34571.1"/>
    <property type="molecule type" value="Genomic_DNA"/>
</dbReference>
<gene>
    <name evidence="9" type="ORF">ASPWEDRAFT_112834</name>
</gene>
<dbReference type="InterPro" id="IPR036864">
    <property type="entry name" value="Zn2-C6_fun-type_DNA-bd_sf"/>
</dbReference>
<accession>A0A1L9RI23</accession>
<evidence type="ECO:0000313" key="9">
    <source>
        <dbReference type="EMBL" id="OJJ34571.1"/>
    </source>
</evidence>
<evidence type="ECO:0000256" key="4">
    <source>
        <dbReference type="ARBA" id="ARBA00023125"/>
    </source>
</evidence>
<dbReference type="SUPFAM" id="SSF57701">
    <property type="entry name" value="Zn2/Cys6 DNA-binding domain"/>
    <property type="match status" value="1"/>
</dbReference>
<dbReference type="GO" id="GO:0003677">
    <property type="term" value="F:DNA binding"/>
    <property type="evidence" value="ECO:0007669"/>
    <property type="project" value="UniProtKB-KW"/>
</dbReference>
<dbReference type="GO" id="GO:0005634">
    <property type="term" value="C:nucleus"/>
    <property type="evidence" value="ECO:0007669"/>
    <property type="project" value="UniProtKB-SubCell"/>
</dbReference>